<feature type="domain" description="Glucose/Sorbosone dehydrogenase" evidence="1">
    <location>
        <begin position="64"/>
        <end position="406"/>
    </location>
</feature>
<name>H5TDD6_9ALTE</name>
<reference evidence="2 3" key="1">
    <citation type="journal article" date="2012" name="J. Bacteriol.">
        <title>Genome sequence of proteorhodopsin-containing sea ice bacterium Glaciecola punicea ACAM 611T.</title>
        <authorList>
            <person name="Qin Q.-L."/>
            <person name="Xie B.-B."/>
            <person name="Shu Y.-L."/>
            <person name="Rong J.-C."/>
            <person name="Zhao D.-L."/>
            <person name="Zhang X.-Y."/>
            <person name="Chen X.-L."/>
            <person name="Zhou B.-C."/>
            <person name="Zhanga Y.-Z."/>
        </authorList>
    </citation>
    <scope>NUCLEOTIDE SEQUENCE [LARGE SCALE GENOMIC DNA]</scope>
    <source>
        <strain evidence="2 3">ACAM 611</strain>
    </source>
</reference>
<evidence type="ECO:0000313" key="3">
    <source>
        <dbReference type="Proteomes" id="UP000053586"/>
    </source>
</evidence>
<protein>
    <recommendedName>
        <fullName evidence="1">Glucose/Sorbosone dehydrogenase domain-containing protein</fullName>
    </recommendedName>
</protein>
<dbReference type="InterPro" id="IPR011041">
    <property type="entry name" value="Quinoprot_gluc/sorb_DH_b-prop"/>
</dbReference>
<sequence>MKFDGTYKSMRLPQRKLALFLRPPWINIALTLATLLTCYVANASSTKNVVDDTLSLSPIIIDLSASWAINVGPDNLLYVTHRSGLLSTYSLSGELLTKIDLQLNDLYYAGQGGLSAIAFHPNFDRQPWIYLSYSYGSKTANGLKVIRVLLKNAKPESEQLANPSTPRALNIDGVAVSETIFEQADLRSTAAHYGARLAFMADNSLLISTGDGFDYREHAQKRTSDMGKILRLTDTGEAHAGNPFMSGDTFSQRAVYSFGHRNPQGLIVLSDQQIVAHEHGPAGGDEINLINSGVNYGWPVITQGKDYIGSLISPFTEYDNMEQPAFNWTPSIAPSGMIFYNSEVIPDFSNRLLLTSLKYQQLHSLVLNNESVTDERIFFANSGYRMRDITMSKDGRVFILADGDMASVFEVVMQ</sequence>
<dbReference type="EMBL" id="BAET01000027">
    <property type="protein sequence ID" value="GAB56313.1"/>
    <property type="molecule type" value="Genomic_DNA"/>
</dbReference>
<gene>
    <name evidence="2" type="ORF">GPUN_2198</name>
</gene>
<dbReference type="STRING" id="56804.BAE46_12005"/>
<dbReference type="eggNOG" id="COG2133">
    <property type="taxonomic scope" value="Bacteria"/>
</dbReference>
<dbReference type="InterPro" id="IPR011042">
    <property type="entry name" value="6-blade_b-propeller_TolB-like"/>
</dbReference>
<dbReference type="InterPro" id="IPR012938">
    <property type="entry name" value="Glc/Sorbosone_DH"/>
</dbReference>
<accession>H5TDD6</accession>
<dbReference type="PANTHER" id="PTHR19328:SF75">
    <property type="entry name" value="ALDOSE SUGAR DEHYDROGENASE YLII"/>
    <property type="match status" value="1"/>
</dbReference>
<comment type="caution">
    <text evidence="2">The sequence shown here is derived from an EMBL/GenBank/DDBJ whole genome shotgun (WGS) entry which is preliminary data.</text>
</comment>
<dbReference type="Gene3D" id="2.120.10.30">
    <property type="entry name" value="TolB, C-terminal domain"/>
    <property type="match status" value="1"/>
</dbReference>
<dbReference type="PANTHER" id="PTHR19328">
    <property type="entry name" value="HEDGEHOG-INTERACTING PROTEIN"/>
    <property type="match status" value="1"/>
</dbReference>
<reference evidence="2 3" key="2">
    <citation type="journal article" date="2017" name="Antonie Van Leeuwenhoek">
        <title>Rhizobium rhizosphaerae sp. nov., a novel species isolated from rice rhizosphere.</title>
        <authorList>
            <person name="Zhao J.J."/>
            <person name="Zhang J."/>
            <person name="Zhang R.J."/>
            <person name="Zhang C.W."/>
            <person name="Yin H.Q."/>
            <person name="Zhang X.X."/>
        </authorList>
    </citation>
    <scope>NUCLEOTIDE SEQUENCE [LARGE SCALE GENOMIC DNA]</scope>
    <source>
        <strain evidence="2 3">ACAM 611</strain>
    </source>
</reference>
<keyword evidence="3" id="KW-1185">Reference proteome</keyword>
<dbReference type="SUPFAM" id="SSF50952">
    <property type="entry name" value="Soluble quinoprotein glucose dehydrogenase"/>
    <property type="match status" value="1"/>
</dbReference>
<evidence type="ECO:0000259" key="1">
    <source>
        <dbReference type="Pfam" id="PF07995"/>
    </source>
</evidence>
<proteinExistence type="predicted"/>
<dbReference type="Pfam" id="PF07995">
    <property type="entry name" value="GSDH"/>
    <property type="match status" value="1"/>
</dbReference>
<dbReference type="Proteomes" id="UP000053586">
    <property type="component" value="Unassembled WGS sequence"/>
</dbReference>
<dbReference type="AlphaFoldDB" id="H5TDD6"/>
<organism evidence="2 3">
    <name type="scientific">Glaciecola punicea ACAM 611</name>
    <dbReference type="NCBI Taxonomy" id="1121923"/>
    <lineage>
        <taxon>Bacteria</taxon>
        <taxon>Pseudomonadati</taxon>
        <taxon>Pseudomonadota</taxon>
        <taxon>Gammaproteobacteria</taxon>
        <taxon>Alteromonadales</taxon>
        <taxon>Alteromonadaceae</taxon>
        <taxon>Glaciecola</taxon>
    </lineage>
</organism>
<evidence type="ECO:0000313" key="2">
    <source>
        <dbReference type="EMBL" id="GAB56313.1"/>
    </source>
</evidence>